<dbReference type="PROSITE" id="PS51369">
    <property type="entry name" value="TCP"/>
    <property type="match status" value="1"/>
</dbReference>
<evidence type="ECO:0000256" key="3">
    <source>
        <dbReference type="ARBA" id="ARBA00023125"/>
    </source>
</evidence>
<dbReference type="Pfam" id="PF03634">
    <property type="entry name" value="TCP"/>
    <property type="match status" value="1"/>
</dbReference>
<sequence>QMLKKSVKKDRHSKIATAQGLRDRRMRLSLEVAHKFFSLQDMLGFDKASKTIEWLLTKSKVAIRELSRDFSQTKNSCNHGNKSVSSTSECEVVSGIEDIANNEDEKAFEGKFSTGICKEKRARNSRKPKFHPLAKQSRVKARARARERTIEKRWNKSLLCPKATTLDELNQLGSSSPFETGEESGSHSHDMKSSSLEVVAEVEEPSSHSLECQGPIDNMVEESFVITSKLSPSSIFDYHHEIAISHGMNPNFTENWDIDTRSQYSYCAMTNLMRPSTGNIQECIPSPFSLTSSDTRFQSQFADIQ</sequence>
<dbReference type="InterPro" id="IPR005333">
    <property type="entry name" value="Transcription_factor_TCP"/>
</dbReference>
<dbReference type="AlphaFoldDB" id="G0Y2M3"/>
<accession>G0Y2M3</accession>
<dbReference type="PROSITE" id="PS51370">
    <property type="entry name" value="R"/>
    <property type="match status" value="1"/>
</dbReference>
<feature type="domain" description="R" evidence="8">
    <location>
        <begin position="135"/>
        <end position="152"/>
    </location>
</feature>
<feature type="domain" description="TCP" evidence="7">
    <location>
        <begin position="8"/>
        <end position="66"/>
    </location>
</feature>
<evidence type="ECO:0000259" key="7">
    <source>
        <dbReference type="PROSITE" id="PS51369"/>
    </source>
</evidence>
<feature type="non-terminal residue" evidence="9">
    <location>
        <position position="305"/>
    </location>
</feature>
<dbReference type="GO" id="GO:2000032">
    <property type="term" value="P:regulation of secondary shoot formation"/>
    <property type="evidence" value="ECO:0007669"/>
    <property type="project" value="TreeGrafter"/>
</dbReference>
<keyword evidence="4" id="KW-0804">Transcription</keyword>
<evidence type="ECO:0000256" key="2">
    <source>
        <dbReference type="ARBA" id="ARBA00023015"/>
    </source>
</evidence>
<keyword evidence="2" id="KW-0805">Transcription regulation</keyword>
<feature type="region of interest" description="Disordered" evidence="6">
    <location>
        <begin position="170"/>
        <end position="198"/>
    </location>
</feature>
<proteinExistence type="predicted"/>
<dbReference type="PANTHER" id="PTHR31072">
    <property type="entry name" value="TRANSCRIPTION FACTOR TCP4-RELATED"/>
    <property type="match status" value="1"/>
</dbReference>
<evidence type="ECO:0000256" key="1">
    <source>
        <dbReference type="ARBA" id="ARBA00004123"/>
    </source>
</evidence>
<evidence type="ECO:0000256" key="4">
    <source>
        <dbReference type="ARBA" id="ARBA00023163"/>
    </source>
</evidence>
<dbReference type="GO" id="GO:0043565">
    <property type="term" value="F:sequence-specific DNA binding"/>
    <property type="evidence" value="ECO:0007669"/>
    <property type="project" value="TreeGrafter"/>
</dbReference>
<name>G0Y2M3_AKEQU</name>
<protein>
    <submittedName>
        <fullName evidence="9">CYC-like protein 2</fullName>
    </submittedName>
</protein>
<dbReference type="GO" id="GO:0005634">
    <property type="term" value="C:nucleus"/>
    <property type="evidence" value="ECO:0007669"/>
    <property type="project" value="UniProtKB-SubCell"/>
</dbReference>
<evidence type="ECO:0000256" key="5">
    <source>
        <dbReference type="ARBA" id="ARBA00023242"/>
    </source>
</evidence>
<evidence type="ECO:0000313" key="9">
    <source>
        <dbReference type="EMBL" id="AEJ73229.1"/>
    </source>
</evidence>
<keyword evidence="5" id="KW-0539">Nucleus</keyword>
<keyword evidence="3" id="KW-0238">DNA-binding</keyword>
<feature type="non-terminal residue" evidence="9">
    <location>
        <position position="1"/>
    </location>
</feature>
<dbReference type="EMBL" id="HQ599289">
    <property type="protein sequence ID" value="AEJ73229.1"/>
    <property type="molecule type" value="Genomic_DNA"/>
</dbReference>
<reference evidence="9" key="1">
    <citation type="journal article" date="2013" name="PLoS ONE">
        <title>Combining Phylogenetic and Syntenic Analyses for Understanding the Evolution of TCP ECE Genes in Eudicots.</title>
        <authorList>
            <person name="Citerne H.L."/>
            <person name="Le Guilloux M."/>
            <person name="Sannier J."/>
            <person name="Nadot S."/>
            <person name="Damerval C."/>
        </authorList>
    </citation>
    <scope>NUCLEOTIDE SEQUENCE</scope>
</reference>
<organism evidence="9">
    <name type="scientific">Akebia quinata</name>
    <name type="common">Chocolate vine</name>
    <name type="synonym">Rajania quinata</name>
    <dbReference type="NCBI Taxonomy" id="13331"/>
    <lineage>
        <taxon>Eukaryota</taxon>
        <taxon>Viridiplantae</taxon>
        <taxon>Streptophyta</taxon>
        <taxon>Embryophyta</taxon>
        <taxon>Tracheophyta</taxon>
        <taxon>Spermatophyta</taxon>
        <taxon>Magnoliopsida</taxon>
        <taxon>Ranunculales</taxon>
        <taxon>Lardizabalaceae</taxon>
        <taxon>Lardizabaloideae</taxon>
        <taxon>Lardizabaleae</taxon>
        <taxon>Akebia</taxon>
    </lineage>
</organism>
<evidence type="ECO:0000256" key="6">
    <source>
        <dbReference type="SAM" id="MobiDB-lite"/>
    </source>
</evidence>
<comment type="subcellular location">
    <subcellularLocation>
        <location evidence="1">Nucleus</location>
    </subcellularLocation>
</comment>
<dbReference type="PANTHER" id="PTHR31072:SF226">
    <property type="entry name" value="TRANSCRIPTION FACTOR TCP18"/>
    <property type="match status" value="1"/>
</dbReference>
<dbReference type="InterPro" id="IPR017888">
    <property type="entry name" value="CYC/TB1_R_domain"/>
</dbReference>
<dbReference type="GO" id="GO:0003700">
    <property type="term" value="F:DNA-binding transcription factor activity"/>
    <property type="evidence" value="ECO:0007669"/>
    <property type="project" value="InterPro"/>
</dbReference>
<dbReference type="InterPro" id="IPR017887">
    <property type="entry name" value="TF_TCP_subgr"/>
</dbReference>
<evidence type="ECO:0000259" key="8">
    <source>
        <dbReference type="PROSITE" id="PS51370"/>
    </source>
</evidence>